<name>A0A7D3XHX2_9SPHN</name>
<organism evidence="1 2">
    <name type="scientific">Erythrobacter mangrovi</name>
    <dbReference type="NCBI Taxonomy" id="2739433"/>
    <lineage>
        <taxon>Bacteria</taxon>
        <taxon>Pseudomonadati</taxon>
        <taxon>Pseudomonadota</taxon>
        <taxon>Alphaproteobacteria</taxon>
        <taxon>Sphingomonadales</taxon>
        <taxon>Erythrobacteraceae</taxon>
        <taxon>Erythrobacter/Porphyrobacter group</taxon>
        <taxon>Erythrobacter</taxon>
    </lineage>
</organism>
<keyword evidence="2" id="KW-1185">Reference proteome</keyword>
<dbReference type="InterPro" id="IPR018673">
    <property type="entry name" value="DUF2141"/>
</dbReference>
<dbReference type="Proteomes" id="UP000504693">
    <property type="component" value="Chromosome"/>
</dbReference>
<protein>
    <submittedName>
        <fullName evidence="1">DUF2141 domain-containing protein</fullName>
    </submittedName>
</protein>
<dbReference type="Pfam" id="PF09912">
    <property type="entry name" value="DUF2141"/>
    <property type="match status" value="1"/>
</dbReference>
<dbReference type="KEGG" id="emv:HQR01_05335"/>
<proteinExistence type="predicted"/>
<sequence length="172" mass="18354">MQLRPLFPFLGSLVRNRPGAERNPVRGLSALALLPFALLLGAAAPGDGATITVSVTDLRNAKGIVRACMTTDADKFPRCRGVPGAYAATADAQEGTVTFTFTGVKPGRYAIALLHDENSNGKADRVLGMMPKEGFGFSRDAKVQMGPPSFADAAIDIGEEDRDLTIRMRYLL</sequence>
<reference evidence="1 2" key="1">
    <citation type="submission" date="2020-05" db="EMBL/GenBank/DDBJ databases">
        <title>Erythrobacter mangrovi sp. nov., isolated from rhizosphere soil of mangrove plant (Kandelia candel).</title>
        <authorList>
            <person name="Ye Y.H."/>
        </authorList>
    </citation>
    <scope>NUCLEOTIDE SEQUENCE [LARGE SCALE GENOMIC DNA]</scope>
    <source>
        <strain evidence="1 2">EB310</strain>
    </source>
</reference>
<evidence type="ECO:0000313" key="2">
    <source>
        <dbReference type="Proteomes" id="UP000504693"/>
    </source>
</evidence>
<gene>
    <name evidence="1" type="ORF">HQR01_05335</name>
</gene>
<dbReference type="AlphaFoldDB" id="A0A7D3XHX2"/>
<evidence type="ECO:0000313" key="1">
    <source>
        <dbReference type="EMBL" id="QKG70839.1"/>
    </source>
</evidence>
<dbReference type="EMBL" id="CP053921">
    <property type="protein sequence ID" value="QKG70839.1"/>
    <property type="molecule type" value="Genomic_DNA"/>
</dbReference>
<accession>A0A7D3XHX2</accession>